<sequence>MLPNFSLNLYPRRIPAPCVPYLETISSSCTSVLGLGLWFLLDRSTKWETE</sequence>
<dbReference type="EMBL" id="GGEC01062637">
    <property type="protein sequence ID" value="MBX43121.1"/>
    <property type="molecule type" value="Transcribed_RNA"/>
</dbReference>
<organism evidence="1">
    <name type="scientific">Rhizophora mucronata</name>
    <name type="common">Asiatic mangrove</name>
    <dbReference type="NCBI Taxonomy" id="61149"/>
    <lineage>
        <taxon>Eukaryota</taxon>
        <taxon>Viridiplantae</taxon>
        <taxon>Streptophyta</taxon>
        <taxon>Embryophyta</taxon>
        <taxon>Tracheophyta</taxon>
        <taxon>Spermatophyta</taxon>
        <taxon>Magnoliopsida</taxon>
        <taxon>eudicotyledons</taxon>
        <taxon>Gunneridae</taxon>
        <taxon>Pentapetalae</taxon>
        <taxon>rosids</taxon>
        <taxon>fabids</taxon>
        <taxon>Malpighiales</taxon>
        <taxon>Rhizophoraceae</taxon>
        <taxon>Rhizophora</taxon>
    </lineage>
</organism>
<dbReference type="AlphaFoldDB" id="A0A2P2NKT7"/>
<proteinExistence type="predicted"/>
<reference evidence="1" key="1">
    <citation type="submission" date="2018-02" db="EMBL/GenBank/DDBJ databases">
        <title>Rhizophora mucronata_Transcriptome.</title>
        <authorList>
            <person name="Meera S.P."/>
            <person name="Sreeshan A."/>
            <person name="Augustine A."/>
        </authorList>
    </citation>
    <scope>NUCLEOTIDE SEQUENCE</scope>
    <source>
        <tissue evidence="1">Leaf</tissue>
    </source>
</reference>
<evidence type="ECO:0000313" key="1">
    <source>
        <dbReference type="EMBL" id="MBX43121.1"/>
    </source>
</evidence>
<accession>A0A2P2NKT7</accession>
<protein>
    <submittedName>
        <fullName evidence="1">Uncharacterized protein MANES_04G010200</fullName>
    </submittedName>
</protein>
<name>A0A2P2NKT7_RHIMU</name>